<dbReference type="SUPFAM" id="SSF55729">
    <property type="entry name" value="Acyl-CoA N-acyltransferases (Nat)"/>
    <property type="match status" value="1"/>
</dbReference>
<name>A0ABS5B4Z6_9STRE</name>
<dbReference type="Pfam" id="PF00583">
    <property type="entry name" value="Acetyltransf_1"/>
    <property type="match status" value="1"/>
</dbReference>
<proteinExistence type="inferred from homology"/>
<dbReference type="InterPro" id="IPR006464">
    <property type="entry name" value="AcTrfase_RimI/Ard1"/>
</dbReference>
<protein>
    <recommendedName>
        <fullName evidence="1">[Ribosomal protein bS18]-alanine N-acetyltransferase</fullName>
        <ecNumber evidence="1">2.3.1.266</ecNumber>
    </recommendedName>
</protein>
<dbReference type="Gene3D" id="3.40.630.30">
    <property type="match status" value="1"/>
</dbReference>
<keyword evidence="1" id="KW-0963">Cytoplasm</keyword>
<dbReference type="NCBIfam" id="TIGR01575">
    <property type="entry name" value="rimI"/>
    <property type="match status" value="1"/>
</dbReference>
<comment type="catalytic activity">
    <reaction evidence="1">
        <text>N-terminal L-alanyl-[ribosomal protein bS18] + acetyl-CoA = N-terminal N(alpha)-acetyl-L-alanyl-[ribosomal protein bS18] + CoA + H(+)</text>
        <dbReference type="Rhea" id="RHEA:43756"/>
        <dbReference type="Rhea" id="RHEA-COMP:10676"/>
        <dbReference type="Rhea" id="RHEA-COMP:10677"/>
        <dbReference type="ChEBI" id="CHEBI:15378"/>
        <dbReference type="ChEBI" id="CHEBI:57287"/>
        <dbReference type="ChEBI" id="CHEBI:57288"/>
        <dbReference type="ChEBI" id="CHEBI:64718"/>
        <dbReference type="ChEBI" id="CHEBI:83683"/>
        <dbReference type="EC" id="2.3.1.266"/>
    </reaction>
</comment>
<feature type="domain" description="N-acetyltransferase" evidence="2">
    <location>
        <begin position="2"/>
        <end position="146"/>
    </location>
</feature>
<dbReference type="PROSITE" id="PS51186">
    <property type="entry name" value="GNAT"/>
    <property type="match status" value="1"/>
</dbReference>
<comment type="caution">
    <text evidence="3">The sequence shown here is derived from an EMBL/GenBank/DDBJ whole genome shotgun (WGS) entry which is preliminary data.</text>
</comment>
<comment type="function">
    <text evidence="1">Acetylates the N-terminal alanine of ribosomal protein bS18.</text>
</comment>
<sequence>MILIEKYEKKSSPADLIEQIDQLFRRVYGVSPWTVSQIEQDLTLGQTTYFLAWSDERLLALLVVLETDFEIEILQLAVDPSYQRQGLAGALMDQLDSRKALFLEVRESNPKARCFYQGRGLKELARRKNYYRAPVEDALIMKRESNEG</sequence>
<gene>
    <name evidence="3" type="primary">rimI</name>
    <name evidence="3" type="ORF">C4K46_07405</name>
</gene>
<evidence type="ECO:0000313" key="4">
    <source>
        <dbReference type="Proteomes" id="UP001519296"/>
    </source>
</evidence>
<keyword evidence="4" id="KW-1185">Reference proteome</keyword>
<organism evidence="3 4">
    <name type="scientific">Streptococcus oricebi</name>
    <dbReference type="NCBI Taxonomy" id="1547447"/>
    <lineage>
        <taxon>Bacteria</taxon>
        <taxon>Bacillati</taxon>
        <taxon>Bacillota</taxon>
        <taxon>Bacilli</taxon>
        <taxon>Lactobacillales</taxon>
        <taxon>Streptococcaceae</taxon>
        <taxon>Streptococcus</taxon>
    </lineage>
</organism>
<evidence type="ECO:0000313" key="3">
    <source>
        <dbReference type="EMBL" id="MBP2623766.1"/>
    </source>
</evidence>
<comment type="subcellular location">
    <subcellularLocation>
        <location evidence="1">Cytoplasm</location>
    </subcellularLocation>
</comment>
<dbReference type="RefSeq" id="WP_209628266.1">
    <property type="nucleotide sequence ID" value="NZ_PRDG01000004.1"/>
</dbReference>
<dbReference type="Proteomes" id="UP001519296">
    <property type="component" value="Unassembled WGS sequence"/>
</dbReference>
<dbReference type="EMBL" id="PRDG01000004">
    <property type="protein sequence ID" value="MBP2623766.1"/>
    <property type="molecule type" value="Genomic_DNA"/>
</dbReference>
<dbReference type="InterPro" id="IPR000182">
    <property type="entry name" value="GNAT_dom"/>
</dbReference>
<dbReference type="InterPro" id="IPR016181">
    <property type="entry name" value="Acyl_CoA_acyltransferase"/>
</dbReference>
<evidence type="ECO:0000259" key="2">
    <source>
        <dbReference type="PROSITE" id="PS51186"/>
    </source>
</evidence>
<comment type="similarity">
    <text evidence="1">Belongs to the acetyltransferase family. RimI subfamily.</text>
</comment>
<evidence type="ECO:0000256" key="1">
    <source>
        <dbReference type="RuleBase" id="RU363094"/>
    </source>
</evidence>
<dbReference type="EC" id="2.3.1.266" evidence="1"/>
<reference evidence="3 4" key="1">
    <citation type="submission" date="2018-02" db="EMBL/GenBank/DDBJ databases">
        <title>Draft genome sequence of Streptococcus oricebi CCUG 70868T type strain.</title>
        <authorList>
            <person name="Mendez V."/>
            <person name="Salva-Serra F."/>
            <person name="Jaen-Luchoro D."/>
            <person name="Gonzales-Siles L."/>
            <person name="Karlsson R."/>
            <person name="Engstrom-Jakobsson H."/>
            <person name="Busquets A."/>
            <person name="Gomila M."/>
            <person name="Pineiro-Iglesias B."/>
            <person name="Bennasar-Figueras A."/>
            <person name="Seeger M."/>
            <person name="Moore E."/>
        </authorList>
    </citation>
    <scope>NUCLEOTIDE SEQUENCE [LARGE SCALE GENOMIC DNA]</scope>
    <source>
        <strain evidence="3 4">CCUG 70868</strain>
    </source>
</reference>
<dbReference type="CDD" id="cd04301">
    <property type="entry name" value="NAT_SF"/>
    <property type="match status" value="1"/>
</dbReference>
<accession>A0ABS5B4Z6</accession>